<dbReference type="InterPro" id="IPR005119">
    <property type="entry name" value="LysR_subst-bd"/>
</dbReference>
<dbReference type="SUPFAM" id="SSF53850">
    <property type="entry name" value="Periplasmic binding protein-like II"/>
    <property type="match status" value="1"/>
</dbReference>
<evidence type="ECO:0000313" key="7">
    <source>
        <dbReference type="Proteomes" id="UP000280455"/>
    </source>
</evidence>
<dbReference type="Pfam" id="PF03466">
    <property type="entry name" value="LysR_substrate"/>
    <property type="match status" value="1"/>
</dbReference>
<accession>A0AAD1E5G4</accession>
<dbReference type="GO" id="GO:0006351">
    <property type="term" value="P:DNA-templated transcription"/>
    <property type="evidence" value="ECO:0007669"/>
    <property type="project" value="TreeGrafter"/>
</dbReference>
<evidence type="ECO:0000259" key="5">
    <source>
        <dbReference type="PROSITE" id="PS50931"/>
    </source>
</evidence>
<comment type="similarity">
    <text evidence="1">Belongs to the LysR transcriptional regulatory family.</text>
</comment>
<evidence type="ECO:0000256" key="1">
    <source>
        <dbReference type="ARBA" id="ARBA00009437"/>
    </source>
</evidence>
<keyword evidence="4" id="KW-0804">Transcription</keyword>
<dbReference type="Proteomes" id="UP000280455">
    <property type="component" value="Chromosome"/>
</dbReference>
<dbReference type="Gene3D" id="3.40.190.290">
    <property type="match status" value="1"/>
</dbReference>
<dbReference type="SUPFAM" id="SSF46785">
    <property type="entry name" value="Winged helix' DNA-binding domain"/>
    <property type="match status" value="1"/>
</dbReference>
<dbReference type="PANTHER" id="PTHR30537:SF31">
    <property type="entry name" value="TRANSCRIPTIONAL REGULATOR, LYSR FAMILY"/>
    <property type="match status" value="1"/>
</dbReference>
<dbReference type="EMBL" id="CP027750">
    <property type="protein sequence ID" value="AZE27694.1"/>
    <property type="molecule type" value="Genomic_DNA"/>
</dbReference>
<dbReference type="Pfam" id="PF00126">
    <property type="entry name" value="HTH_1"/>
    <property type="match status" value="1"/>
</dbReference>
<proteinExistence type="inferred from homology"/>
<dbReference type="InterPro" id="IPR000847">
    <property type="entry name" value="LysR_HTH_N"/>
</dbReference>
<keyword evidence="3" id="KW-0238">DNA-binding</keyword>
<dbReference type="InterPro" id="IPR036390">
    <property type="entry name" value="WH_DNA-bd_sf"/>
</dbReference>
<name>A0AAD1E5G4_9PSED</name>
<dbReference type="GO" id="GO:0003700">
    <property type="term" value="F:DNA-binding transcription factor activity"/>
    <property type="evidence" value="ECO:0007669"/>
    <property type="project" value="InterPro"/>
</dbReference>
<dbReference type="AlphaFoldDB" id="A0AAD1E5G4"/>
<dbReference type="PANTHER" id="PTHR30537">
    <property type="entry name" value="HTH-TYPE TRANSCRIPTIONAL REGULATOR"/>
    <property type="match status" value="1"/>
</dbReference>
<evidence type="ECO:0000256" key="4">
    <source>
        <dbReference type="ARBA" id="ARBA00023163"/>
    </source>
</evidence>
<reference evidence="6 7" key="1">
    <citation type="submission" date="2018-03" db="EMBL/GenBank/DDBJ databases">
        <title>Diversity of phytobeneficial traits revealed by whole-genome analysis of worldwide-isolated phenazine-producing Pseudomonas spp.</title>
        <authorList>
            <person name="Biessy A."/>
            <person name="Novinscak A."/>
            <person name="Blom J."/>
            <person name="Leger G."/>
            <person name="Thomashow L.S."/>
            <person name="Cazorla F.M."/>
            <person name="Josic D."/>
            <person name="Filion M."/>
        </authorList>
    </citation>
    <scope>NUCLEOTIDE SEQUENCE [LARGE SCALE GENOMIC DNA]</scope>
    <source>
        <strain evidence="6 7">ChPhzS24</strain>
    </source>
</reference>
<feature type="domain" description="HTH lysR-type" evidence="5">
    <location>
        <begin position="1"/>
        <end position="59"/>
    </location>
</feature>
<gene>
    <name evidence="6" type="ORF">C4K07_0890</name>
</gene>
<evidence type="ECO:0000313" key="6">
    <source>
        <dbReference type="EMBL" id="AZE27694.1"/>
    </source>
</evidence>
<dbReference type="InterPro" id="IPR058163">
    <property type="entry name" value="LysR-type_TF_proteobact-type"/>
</dbReference>
<keyword evidence="2" id="KW-0805">Transcription regulation</keyword>
<dbReference type="CDD" id="cd08473">
    <property type="entry name" value="PBP2_CrgA_like_4"/>
    <property type="match status" value="1"/>
</dbReference>
<evidence type="ECO:0000256" key="3">
    <source>
        <dbReference type="ARBA" id="ARBA00023125"/>
    </source>
</evidence>
<protein>
    <submittedName>
        <fullName evidence="6">Transcriptional regulator, LysR family</fullName>
    </submittedName>
</protein>
<organism evidence="6 7">
    <name type="scientific">Pseudomonas chlororaphis subsp. aureofaciens</name>
    <dbReference type="NCBI Taxonomy" id="587851"/>
    <lineage>
        <taxon>Bacteria</taxon>
        <taxon>Pseudomonadati</taxon>
        <taxon>Pseudomonadota</taxon>
        <taxon>Gammaproteobacteria</taxon>
        <taxon>Pseudomonadales</taxon>
        <taxon>Pseudomonadaceae</taxon>
        <taxon>Pseudomonas</taxon>
    </lineage>
</organism>
<sequence length="323" mass="35980">MYDLNELYFFTCIVEHQGIGAASRNLGIPKSRLSRHLSALEERLGVRLINRSTRQFSVSELGLEYYQHCLAMLEGAEAAQSLIEHSQASPKGTVRIACPTALLNFLVAGMISRFMERYPEIKVQLESTNRNVDLLREGFDIALRVDVPPLEDSSLTLKPLSRSPQELVASPALLERLGPVRALSDLTGFPSLDQGPANHSYCWHLEDDQGIQASVAHSPRLITDDMITLRRVALEGGGIVQLPKLVVFKDMRNGTLHPVLAGWKPRSAQVYALFASRRGVMPSVRALLDFLAENFRALDFENLYDGYALRGDEDACFLTDSRL</sequence>
<dbReference type="GO" id="GO:0043565">
    <property type="term" value="F:sequence-specific DNA binding"/>
    <property type="evidence" value="ECO:0007669"/>
    <property type="project" value="TreeGrafter"/>
</dbReference>
<dbReference type="RefSeq" id="WP_038630597.1">
    <property type="nucleotide sequence ID" value="NZ_CP027721.1"/>
</dbReference>
<dbReference type="FunFam" id="1.10.10.10:FF:000001">
    <property type="entry name" value="LysR family transcriptional regulator"/>
    <property type="match status" value="1"/>
</dbReference>
<dbReference type="InterPro" id="IPR036388">
    <property type="entry name" value="WH-like_DNA-bd_sf"/>
</dbReference>
<dbReference type="Gene3D" id="1.10.10.10">
    <property type="entry name" value="Winged helix-like DNA-binding domain superfamily/Winged helix DNA-binding domain"/>
    <property type="match status" value="1"/>
</dbReference>
<evidence type="ECO:0000256" key="2">
    <source>
        <dbReference type="ARBA" id="ARBA00023015"/>
    </source>
</evidence>
<dbReference type="PROSITE" id="PS50931">
    <property type="entry name" value="HTH_LYSR"/>
    <property type="match status" value="1"/>
</dbReference>